<comment type="caution">
    <text evidence="1">The sequence shown here is derived from an EMBL/GenBank/DDBJ whole genome shotgun (WGS) entry which is preliminary data.</text>
</comment>
<dbReference type="EMBL" id="AMPO01000007">
    <property type="protein sequence ID" value="EKF85529.1"/>
    <property type="molecule type" value="Genomic_DNA"/>
</dbReference>
<keyword evidence="2" id="KW-1185">Reference proteome</keyword>
<dbReference type="AlphaFoldDB" id="K2RB26"/>
<reference evidence="1 2" key="1">
    <citation type="journal article" date="2012" name="J. Bacteriol.">
        <title>Draft genome sequence of Methanobacterium formicicum DSM 3637, an archaebacterium isolated from the methane producer amoeba Pelomyxa palustris.</title>
        <authorList>
            <person name="Gutierrez G."/>
        </authorList>
    </citation>
    <scope>NUCLEOTIDE SEQUENCE [LARGE SCALE GENOMIC DNA]</scope>
    <source>
        <strain evidence="2">DSM 3637 / PP1</strain>
    </source>
</reference>
<evidence type="ECO:0000313" key="2">
    <source>
        <dbReference type="Proteomes" id="UP000007360"/>
    </source>
</evidence>
<proteinExistence type="predicted"/>
<name>K2RB26_METFP</name>
<protein>
    <submittedName>
        <fullName evidence="1">Uncharacterized protein</fullName>
    </submittedName>
</protein>
<organism evidence="1 2">
    <name type="scientific">Methanobacterium formicicum (strain DSM 3637 / PP1)</name>
    <dbReference type="NCBI Taxonomy" id="1204725"/>
    <lineage>
        <taxon>Archaea</taxon>
        <taxon>Methanobacteriati</taxon>
        <taxon>Methanobacteriota</taxon>
        <taxon>Methanomada group</taxon>
        <taxon>Methanobacteria</taxon>
        <taxon>Methanobacteriales</taxon>
        <taxon>Methanobacteriaceae</taxon>
        <taxon>Methanobacterium</taxon>
    </lineage>
</organism>
<dbReference type="Proteomes" id="UP000007360">
    <property type="component" value="Unassembled WGS sequence"/>
</dbReference>
<sequence length="60" mass="7306">MIKFFKPIFKLNNNFFYSCFEFIFRDNFIPWIYSMGSLIVGYTPVEYENKKLMTVLRGVF</sequence>
<evidence type="ECO:0000313" key="1">
    <source>
        <dbReference type="EMBL" id="EKF85529.1"/>
    </source>
</evidence>
<accession>K2RB26</accession>
<gene>
    <name evidence="1" type="ORF">A994_08846</name>
</gene>